<keyword evidence="1" id="KW-0472">Membrane</keyword>
<feature type="transmembrane region" description="Helical" evidence="1">
    <location>
        <begin position="1057"/>
        <end position="1080"/>
    </location>
</feature>
<feature type="transmembrane region" description="Helical" evidence="1">
    <location>
        <begin position="83"/>
        <end position="100"/>
    </location>
</feature>
<feature type="transmembrane region" description="Helical" evidence="1">
    <location>
        <begin position="1142"/>
        <end position="1164"/>
    </location>
</feature>
<feature type="transmembrane region" description="Helical" evidence="1">
    <location>
        <begin position="145"/>
        <end position="165"/>
    </location>
</feature>
<name>A0AAU9IYB0_9CILI</name>
<evidence type="ECO:0008006" key="4">
    <source>
        <dbReference type="Google" id="ProtNLM"/>
    </source>
</evidence>
<evidence type="ECO:0000313" key="3">
    <source>
        <dbReference type="Proteomes" id="UP001162131"/>
    </source>
</evidence>
<feature type="transmembrane region" description="Helical" evidence="1">
    <location>
        <begin position="107"/>
        <end position="130"/>
    </location>
</feature>
<dbReference type="PANTHER" id="PTHR31600">
    <property type="entry name" value="TINY MACROCYSTS PROTEIN B-RELATED"/>
    <property type="match status" value="1"/>
</dbReference>
<keyword evidence="1" id="KW-0812">Transmembrane</keyword>
<proteinExistence type="predicted"/>
<feature type="transmembrane region" description="Helical" evidence="1">
    <location>
        <begin position="1327"/>
        <end position="1353"/>
    </location>
</feature>
<dbReference type="Proteomes" id="UP001162131">
    <property type="component" value="Unassembled WGS sequence"/>
</dbReference>
<dbReference type="PANTHER" id="PTHR31600:SF2">
    <property type="entry name" value="GAMETE ENRICHED GENE 10 PROTEIN-RELATED"/>
    <property type="match status" value="1"/>
</dbReference>
<reference evidence="2" key="1">
    <citation type="submission" date="2021-09" db="EMBL/GenBank/DDBJ databases">
        <authorList>
            <consortium name="AG Swart"/>
            <person name="Singh M."/>
            <person name="Singh A."/>
            <person name="Seah K."/>
            <person name="Emmerich C."/>
        </authorList>
    </citation>
    <scope>NUCLEOTIDE SEQUENCE</scope>
    <source>
        <strain evidence="2">ATCC30299</strain>
    </source>
</reference>
<feature type="transmembrane region" description="Helical" evidence="1">
    <location>
        <begin position="294"/>
        <end position="310"/>
    </location>
</feature>
<feature type="transmembrane region" description="Helical" evidence="1">
    <location>
        <begin position="186"/>
        <end position="208"/>
    </location>
</feature>
<feature type="transmembrane region" description="Helical" evidence="1">
    <location>
        <begin position="50"/>
        <end position="71"/>
    </location>
</feature>
<keyword evidence="1" id="KW-1133">Transmembrane helix</keyword>
<feature type="transmembrane region" description="Helical" evidence="1">
    <location>
        <begin position="316"/>
        <end position="334"/>
    </location>
</feature>
<sequence length="1373" mass="159693">MLFHNYSGTNQVGERILSQAMKKAKRYIFAFFGELFGMKYSRKIKVKQQLLYEIFSNLIIVFQLTTLIWYPNLGINDWSSYSAFWKMIGIVNYSNICGYFEIMDICFYGTISSIGVCLSSFALFGVYFYLKKKPPSLVLNFSRKIAGIIITVCLVPANIILLIVLKNSIIISNSAHEFWNTSGNDLNYGALGVFFSICCLIVLIPIFILSEVFTCDIRHSKSKNNIKARSCAFLDLERKVFSILMCVSYVSFGEKDAIYHQIIWFALTIYLWIKIISFLPYFNPIENALQACKAGSISLSLLSFILGYAMDNSQAILIFALILHPPLLFFIFYYTNQSYKNLKKTINVFSSQYEFERNFRHLLTDPNLADKTKVLNLFNKYWKIDGFKKDKLFVLWEFNFCYCIMQDERLARMILRKTKLCKSSFENDIHEWRIHNWLKNKRKEFFPEISYLEYLLEFGKVKAQDKKLCNLIIQLQLEFSSRSPRMKILVNLASKTSVCLDKVREKYKKIANKYKAFELYEAYASFLRDISCDLEEADLINKKKNGVDYSSLRNENQNLDRYGGHLGLILVSCDMNIFGSIVYINEKAAEILRTPVLDIIGSSIFNFLPSPYNNSHKNLTVNFLENSNRTEIQSHSDLFLQTQNGFLIACNLMIKFASFHNDIYCLISFLPKTTKYEIALISKEGIVLSHSEYFSQYLGINTKYIRNLYVSEVIPFLEIEKMKAYEPWVVKFCDKEIALVYLNKEINSSTLHYLYLIHDQYDIARWKEGKDPEQLSCLESLKITPDLQKALMRQHSIKSCTVSTIIIEKEIEKPDKESALKSYEDEEKNLIENQSNAGDHASALTLKSRRAKKLIYKAKKKIRVLQWVLFLVILTVIVVMIAIILNVMNNVDLTSSMKIFYNLGEILYYFGVSADTVRNLNKEITIPIDISPRIQGLSSIVSELETIQLNIRSDFNYWRFCTAAEVADKPLIPLWSFDDENPQIIYENIYDMISLFNYHLKLVISSAKNNQTNMQHAKFVIANGIGKTYEFLNHTISGLENCEVDHIDTLRYEISTLLVSGFSIFTGLVIIIIWFILLAAKKEDEFWNFMLEHAQIPLMKLRSEAMDRLILVHNDEINPEEQSNIRKLHNRKKVRTKIEIKYAWRILVFFMISASYYYLVYFYLYPECANYMANRPKLLNNFNIKRSLVSRLSIFARDVYNPSFIKLFPKSYDFRNSKEMFNITSQILLDKTKEIRENKFMSMISGGLKQRLFESCSIMGSELYFGSETAIKLTIYDGIYITYQTNISGKAMIVYLGILGEIENEVGEEFQIADDDSYEIINNQLHVIIIATVVYSVALCSLFLLYYLPFFIYQARYLNRFNMLPTILKLGSE</sequence>
<evidence type="ECO:0000313" key="2">
    <source>
        <dbReference type="EMBL" id="CAG9317115.1"/>
    </source>
</evidence>
<evidence type="ECO:0000256" key="1">
    <source>
        <dbReference type="SAM" id="Phobius"/>
    </source>
</evidence>
<protein>
    <recommendedName>
        <fullName evidence="4">PAS domain-containing protein</fullName>
    </recommendedName>
</protein>
<feature type="transmembrane region" description="Helical" evidence="1">
    <location>
        <begin position="262"/>
        <end position="282"/>
    </location>
</feature>
<dbReference type="Gene3D" id="3.30.450.20">
    <property type="entry name" value="PAS domain"/>
    <property type="match status" value="1"/>
</dbReference>
<feature type="transmembrane region" description="Helical" evidence="1">
    <location>
        <begin position="867"/>
        <end position="888"/>
    </location>
</feature>
<gene>
    <name evidence="2" type="ORF">BSTOLATCC_MIC17736</name>
</gene>
<dbReference type="InterPro" id="IPR052994">
    <property type="entry name" value="Tiny_macrocysts_regulators"/>
</dbReference>
<keyword evidence="3" id="KW-1185">Reference proteome</keyword>
<comment type="caution">
    <text evidence="2">The sequence shown here is derived from an EMBL/GenBank/DDBJ whole genome shotgun (WGS) entry which is preliminary data.</text>
</comment>
<accession>A0AAU9IYB0</accession>
<dbReference type="EMBL" id="CAJZBQ010000017">
    <property type="protein sequence ID" value="CAG9317115.1"/>
    <property type="molecule type" value="Genomic_DNA"/>
</dbReference>
<organism evidence="2 3">
    <name type="scientific">Blepharisma stoltei</name>
    <dbReference type="NCBI Taxonomy" id="1481888"/>
    <lineage>
        <taxon>Eukaryota</taxon>
        <taxon>Sar</taxon>
        <taxon>Alveolata</taxon>
        <taxon>Ciliophora</taxon>
        <taxon>Postciliodesmatophora</taxon>
        <taxon>Heterotrichea</taxon>
        <taxon>Heterotrichida</taxon>
        <taxon>Blepharismidae</taxon>
        <taxon>Blepharisma</taxon>
    </lineage>
</organism>